<evidence type="ECO:0000313" key="2">
    <source>
        <dbReference type="EMBL" id="MCP3730670.1"/>
    </source>
</evidence>
<reference evidence="2" key="1">
    <citation type="submission" date="2022-05" db="EMBL/GenBank/DDBJ databases">
        <title>Sphingomonas sp. strain MG17 Genome sequencing and assembly.</title>
        <authorList>
            <person name="Kim I."/>
        </authorList>
    </citation>
    <scope>NUCLEOTIDE SEQUENCE</scope>
    <source>
        <strain evidence="2">MG17</strain>
    </source>
</reference>
<proteinExistence type="predicted"/>
<name>A0A9X2HQF0_9SPHN</name>
<dbReference type="PANTHER" id="PTHR43372">
    <property type="entry name" value="FATTY-ACID AMIDE HYDROLASE"/>
    <property type="match status" value="1"/>
</dbReference>
<dbReference type="InterPro" id="IPR052739">
    <property type="entry name" value="FAAH2"/>
</dbReference>
<gene>
    <name evidence="2" type="ORF">M9978_09545</name>
</gene>
<dbReference type="Proteomes" id="UP001139451">
    <property type="component" value="Unassembled WGS sequence"/>
</dbReference>
<organism evidence="2 3">
    <name type="scientific">Sphingomonas tagetis</name>
    <dbReference type="NCBI Taxonomy" id="2949092"/>
    <lineage>
        <taxon>Bacteria</taxon>
        <taxon>Pseudomonadati</taxon>
        <taxon>Pseudomonadota</taxon>
        <taxon>Alphaproteobacteria</taxon>
        <taxon>Sphingomonadales</taxon>
        <taxon>Sphingomonadaceae</taxon>
        <taxon>Sphingomonas</taxon>
    </lineage>
</organism>
<dbReference type="RefSeq" id="WP_254292799.1">
    <property type="nucleotide sequence ID" value="NZ_JAMLDX010000006.1"/>
</dbReference>
<evidence type="ECO:0000313" key="3">
    <source>
        <dbReference type="Proteomes" id="UP001139451"/>
    </source>
</evidence>
<dbReference type="InterPro" id="IPR023631">
    <property type="entry name" value="Amidase_dom"/>
</dbReference>
<dbReference type="GO" id="GO:0012505">
    <property type="term" value="C:endomembrane system"/>
    <property type="evidence" value="ECO:0007669"/>
    <property type="project" value="TreeGrafter"/>
</dbReference>
<evidence type="ECO:0000259" key="1">
    <source>
        <dbReference type="Pfam" id="PF01425"/>
    </source>
</evidence>
<keyword evidence="3" id="KW-1185">Reference proteome</keyword>
<feature type="domain" description="Amidase" evidence="1">
    <location>
        <begin position="41"/>
        <end position="318"/>
    </location>
</feature>
<dbReference type="EMBL" id="JAMLDX010000006">
    <property type="protein sequence ID" value="MCP3730670.1"/>
    <property type="molecule type" value="Genomic_DNA"/>
</dbReference>
<comment type="caution">
    <text evidence="2">The sequence shown here is derived from an EMBL/GenBank/DDBJ whole genome shotgun (WGS) entry which is preliminary data.</text>
</comment>
<dbReference type="PANTHER" id="PTHR43372:SF4">
    <property type="entry name" value="FATTY-ACID AMIDE HYDROLASE 2"/>
    <property type="match status" value="1"/>
</dbReference>
<dbReference type="InterPro" id="IPR036928">
    <property type="entry name" value="AS_sf"/>
</dbReference>
<dbReference type="Gene3D" id="3.90.1300.10">
    <property type="entry name" value="Amidase signature (AS) domain"/>
    <property type="match status" value="1"/>
</dbReference>
<dbReference type="Pfam" id="PF01425">
    <property type="entry name" value="Amidase"/>
    <property type="match status" value="2"/>
</dbReference>
<protein>
    <submittedName>
        <fullName evidence="2">Amidase family protein</fullName>
    </submittedName>
</protein>
<feature type="domain" description="Amidase" evidence="1">
    <location>
        <begin position="345"/>
        <end position="439"/>
    </location>
</feature>
<sequence length="452" mass="47403">MAELAAPDVLRATDALAGAGALDIAAAIARGETSAREQCSQAIARIEALDGPVNAVVVRDFERALEAADRADQAVARGERRPLLGVPMTVKEAFDVAGLPTSWGLEEGRGCIADSDAVAVQRLKAAGAVILGKTNVAPGLGDWQSDNAVYGRTANPWDLSRTPGGSSGGSAAALAANMVPLEIGSDIGGSIRVPSSFCGVWGHKPSYGIVDVYGHRYPGSDGAPQPLGVVGPMARNAADLAAALDVIIDAPLDRPGPLDPGSKQLLLLDAHPCAPLDPEIRAALDRAERAALAQGMDVVRSSELLPDLHAQHRAFCKMLAITFARGAPAPDGRAASLADWFELLDAQARNRRMWSRLFDSFDAVLMPANVVPAFPHRDDPYDARRMTVAGQDVPYDTQLVWAGVATWPGLPATTFPAATTADGLPIGLQVMTDFRDDHRAILIADLLHGALP</sequence>
<dbReference type="AlphaFoldDB" id="A0A9X2HQF0"/>
<accession>A0A9X2HQF0</accession>
<dbReference type="SUPFAM" id="SSF75304">
    <property type="entry name" value="Amidase signature (AS) enzymes"/>
    <property type="match status" value="1"/>
</dbReference>